<accession>A0A2I2MA69</accession>
<evidence type="ECO:0000313" key="2">
    <source>
        <dbReference type="Proteomes" id="UP000490060"/>
    </source>
</evidence>
<reference evidence="1 2" key="1">
    <citation type="submission" date="2017-11" db="EMBL/GenBank/DDBJ databases">
        <authorList>
            <person name="Duchaud E."/>
        </authorList>
    </citation>
    <scope>NUCLEOTIDE SEQUENCE [LARGE SCALE GENOMIC DNA]</scope>
    <source>
        <strain evidence="1 2">TNO010</strain>
    </source>
</reference>
<proteinExistence type="predicted"/>
<dbReference type="AlphaFoldDB" id="A0A2I2MA69"/>
<dbReference type="RefSeq" id="WP_172505691.1">
    <property type="nucleotide sequence ID" value="NZ_OENE01000035.1"/>
</dbReference>
<dbReference type="EMBL" id="OENE01000035">
    <property type="protein sequence ID" value="SOU89449.1"/>
    <property type="molecule type" value="Genomic_DNA"/>
</dbReference>
<evidence type="ECO:0000313" key="1">
    <source>
        <dbReference type="EMBL" id="SOU89449.1"/>
    </source>
</evidence>
<protein>
    <submittedName>
        <fullName evidence="1">Uncharacterized protein</fullName>
    </submittedName>
</protein>
<organism evidence="1 2">
    <name type="scientific">Tenacibaculum finnmarkense genomovar ulcerans</name>
    <dbReference type="NCBI Taxonomy" id="2781388"/>
    <lineage>
        <taxon>Bacteria</taxon>
        <taxon>Pseudomonadati</taxon>
        <taxon>Bacteroidota</taxon>
        <taxon>Flavobacteriia</taxon>
        <taxon>Flavobacteriales</taxon>
        <taxon>Flavobacteriaceae</taxon>
        <taxon>Tenacibaculum</taxon>
        <taxon>Tenacibaculum finnmarkense</taxon>
    </lineage>
</organism>
<sequence>MISKQEKERIKQVVGFRYVKAIQQQLNKTGRFSQNGKQYSSSMITNVMNGANHAVIEQAIYEVVAIKNEEIKRRKKLLKG</sequence>
<dbReference type="Proteomes" id="UP000490060">
    <property type="component" value="Unassembled WGS sequence"/>
</dbReference>
<gene>
    <name evidence="1" type="ORF">TNO010_400024</name>
</gene>
<name>A0A2I2MA69_9FLAO</name>